<proteinExistence type="predicted"/>
<dbReference type="InterPro" id="IPR023149">
    <property type="entry name" value="Trans_acon_MeTrfase_C"/>
</dbReference>
<evidence type="ECO:0000259" key="1">
    <source>
        <dbReference type="Pfam" id="PF13847"/>
    </source>
</evidence>
<gene>
    <name evidence="2" type="ORF">ASPZODRAFT_67300</name>
</gene>
<dbReference type="OrthoDB" id="66144at2759"/>
<accession>A0A1L9SFK8</accession>
<dbReference type="STRING" id="1073090.A0A1L9SFK8"/>
<dbReference type="GeneID" id="34615910"/>
<dbReference type="VEuPathDB" id="FungiDB:ASPZODRAFT_67300"/>
<dbReference type="Gene3D" id="1.10.150.290">
    <property type="entry name" value="S-adenosyl-L-methionine-dependent methyltransferases"/>
    <property type="match status" value="1"/>
</dbReference>
<name>A0A1L9SFK8_9EURO</name>
<reference evidence="3" key="1">
    <citation type="journal article" date="2017" name="Genome Biol.">
        <title>Comparative genomics reveals high biological diversity and specific adaptations in the industrially and medically important fungal genus Aspergillus.</title>
        <authorList>
            <person name="de Vries R.P."/>
            <person name="Riley R."/>
            <person name="Wiebenga A."/>
            <person name="Aguilar-Osorio G."/>
            <person name="Amillis S."/>
            <person name="Uchima C.A."/>
            <person name="Anderluh G."/>
            <person name="Asadollahi M."/>
            <person name="Askin M."/>
            <person name="Barry K."/>
            <person name="Battaglia E."/>
            <person name="Bayram O."/>
            <person name="Benocci T."/>
            <person name="Braus-Stromeyer S.A."/>
            <person name="Caldana C."/>
            <person name="Canovas D."/>
            <person name="Cerqueira G.C."/>
            <person name="Chen F."/>
            <person name="Chen W."/>
            <person name="Choi C."/>
            <person name="Clum A."/>
            <person name="Dos Santos R.A."/>
            <person name="Damasio A.R."/>
            <person name="Diallinas G."/>
            <person name="Emri T."/>
            <person name="Fekete E."/>
            <person name="Flipphi M."/>
            <person name="Freyberg S."/>
            <person name="Gallo A."/>
            <person name="Gournas C."/>
            <person name="Habgood R."/>
            <person name="Hainaut M."/>
            <person name="Harispe M.L."/>
            <person name="Henrissat B."/>
            <person name="Hilden K.S."/>
            <person name="Hope R."/>
            <person name="Hossain A."/>
            <person name="Karabika E."/>
            <person name="Karaffa L."/>
            <person name="Karanyi Z."/>
            <person name="Krasevec N."/>
            <person name="Kuo A."/>
            <person name="Kusch H."/>
            <person name="LaButti K."/>
            <person name="Lagendijk E.L."/>
            <person name="Lapidus A."/>
            <person name="Levasseur A."/>
            <person name="Lindquist E."/>
            <person name="Lipzen A."/>
            <person name="Logrieco A.F."/>
            <person name="MacCabe A."/>
            <person name="Maekelae M.R."/>
            <person name="Malavazi I."/>
            <person name="Melin P."/>
            <person name="Meyer V."/>
            <person name="Mielnichuk N."/>
            <person name="Miskei M."/>
            <person name="Molnar A.P."/>
            <person name="Mule G."/>
            <person name="Ngan C.Y."/>
            <person name="Orejas M."/>
            <person name="Orosz E."/>
            <person name="Ouedraogo J.P."/>
            <person name="Overkamp K.M."/>
            <person name="Park H.-S."/>
            <person name="Perrone G."/>
            <person name="Piumi F."/>
            <person name="Punt P.J."/>
            <person name="Ram A.F."/>
            <person name="Ramon A."/>
            <person name="Rauscher S."/>
            <person name="Record E."/>
            <person name="Riano-Pachon D.M."/>
            <person name="Robert V."/>
            <person name="Roehrig J."/>
            <person name="Ruller R."/>
            <person name="Salamov A."/>
            <person name="Salih N.S."/>
            <person name="Samson R.A."/>
            <person name="Sandor E."/>
            <person name="Sanguinetti M."/>
            <person name="Schuetze T."/>
            <person name="Sepcic K."/>
            <person name="Shelest E."/>
            <person name="Sherlock G."/>
            <person name="Sophianopoulou V."/>
            <person name="Squina F.M."/>
            <person name="Sun H."/>
            <person name="Susca A."/>
            <person name="Todd R.B."/>
            <person name="Tsang A."/>
            <person name="Unkles S.E."/>
            <person name="van de Wiele N."/>
            <person name="van Rossen-Uffink D."/>
            <person name="Oliveira J.V."/>
            <person name="Vesth T.C."/>
            <person name="Visser J."/>
            <person name="Yu J.-H."/>
            <person name="Zhou M."/>
            <person name="Andersen M.R."/>
            <person name="Archer D.B."/>
            <person name="Baker S.E."/>
            <person name="Benoit I."/>
            <person name="Brakhage A.A."/>
            <person name="Braus G.H."/>
            <person name="Fischer R."/>
            <person name="Frisvad J.C."/>
            <person name="Goldman G.H."/>
            <person name="Houbraken J."/>
            <person name="Oakley B."/>
            <person name="Pocsi I."/>
            <person name="Scazzocchio C."/>
            <person name="Seiboth B."/>
            <person name="vanKuyk P.A."/>
            <person name="Wortman J."/>
            <person name="Dyer P.S."/>
            <person name="Grigoriev I.V."/>
        </authorList>
    </citation>
    <scope>NUCLEOTIDE SEQUENCE [LARGE SCALE GENOMIC DNA]</scope>
    <source>
        <strain evidence="3">CBS 506.65</strain>
    </source>
</reference>
<dbReference type="InterPro" id="IPR025714">
    <property type="entry name" value="Methyltranfer_dom"/>
</dbReference>
<keyword evidence="3" id="KW-1185">Reference proteome</keyword>
<dbReference type="Proteomes" id="UP000184188">
    <property type="component" value="Unassembled WGS sequence"/>
</dbReference>
<dbReference type="PANTHER" id="PTHR43861:SF1">
    <property type="entry name" value="TRANS-ACONITATE 2-METHYLTRANSFERASE"/>
    <property type="match status" value="1"/>
</dbReference>
<protein>
    <recommendedName>
        <fullName evidence="1">Methyltransferase domain-containing protein</fullName>
    </recommendedName>
</protein>
<organism evidence="2 3">
    <name type="scientific">Penicilliopsis zonata CBS 506.65</name>
    <dbReference type="NCBI Taxonomy" id="1073090"/>
    <lineage>
        <taxon>Eukaryota</taxon>
        <taxon>Fungi</taxon>
        <taxon>Dikarya</taxon>
        <taxon>Ascomycota</taxon>
        <taxon>Pezizomycotina</taxon>
        <taxon>Eurotiomycetes</taxon>
        <taxon>Eurotiomycetidae</taxon>
        <taxon>Eurotiales</taxon>
        <taxon>Aspergillaceae</taxon>
        <taxon>Penicilliopsis</taxon>
    </lineage>
</organism>
<feature type="domain" description="Methyltransferase" evidence="1">
    <location>
        <begin position="33"/>
        <end position="159"/>
    </location>
</feature>
<dbReference type="EMBL" id="KV878343">
    <property type="protein sequence ID" value="OJJ46020.1"/>
    <property type="molecule type" value="Genomic_DNA"/>
</dbReference>
<dbReference type="GO" id="GO:0030798">
    <property type="term" value="F:trans-aconitate 2-methyltransferase activity"/>
    <property type="evidence" value="ECO:0007669"/>
    <property type="project" value="InterPro"/>
</dbReference>
<dbReference type="CDD" id="cd02440">
    <property type="entry name" value="AdoMet_MTases"/>
    <property type="match status" value="1"/>
</dbReference>
<dbReference type="PANTHER" id="PTHR43861">
    <property type="entry name" value="TRANS-ACONITATE 2-METHYLTRANSFERASE-RELATED"/>
    <property type="match status" value="1"/>
</dbReference>
<evidence type="ECO:0000313" key="2">
    <source>
        <dbReference type="EMBL" id="OJJ46020.1"/>
    </source>
</evidence>
<dbReference type="NCBIfam" id="NF002463">
    <property type="entry name" value="PRK01683.1"/>
    <property type="match status" value="1"/>
</dbReference>
<dbReference type="RefSeq" id="XP_022580530.1">
    <property type="nucleotide sequence ID" value="XM_022729446.1"/>
</dbReference>
<dbReference type="InterPro" id="IPR029063">
    <property type="entry name" value="SAM-dependent_MTases_sf"/>
</dbReference>
<dbReference type="Pfam" id="PF13847">
    <property type="entry name" value="Methyltransf_31"/>
    <property type="match status" value="1"/>
</dbReference>
<dbReference type="AlphaFoldDB" id="A0A1L9SFK8"/>
<evidence type="ECO:0000313" key="3">
    <source>
        <dbReference type="Proteomes" id="UP000184188"/>
    </source>
</evidence>
<dbReference type="Gene3D" id="3.40.50.150">
    <property type="entry name" value="Vaccinia Virus protein VP39"/>
    <property type="match status" value="1"/>
</dbReference>
<dbReference type="SUPFAM" id="SSF53335">
    <property type="entry name" value="S-adenosyl-L-methionine-dependent methyltransferases"/>
    <property type="match status" value="1"/>
</dbReference>
<sequence length="271" mass="30214">MADWNASLYLRFEAERTRPSHDLLARVPLASPKRIVDLGCGPGNSTAVLVERYPRAAIEGMDSSPAMIDKARKTLPGVPFQVADLESYRPSSSSSSSDTGDPSSTVDLFFSNAVFQWLPASQRIPILQSLITSQSTGGVFAMQVPDNMDEPSHVAMRETAMAGPWRQKLEAANPVRDPVPSPRELYEALHPLCERLDIWQTSYQHILADHQAVVEWVKSTGLRPFLDPLDEEEQKAFLHAYLGRLREAYLPLGDGKIMLTFPRLFLVAIRK</sequence>
<dbReference type="GO" id="GO:0032259">
    <property type="term" value="P:methylation"/>
    <property type="evidence" value="ECO:0007669"/>
    <property type="project" value="UniProtKB-KW"/>
</dbReference>